<keyword evidence="2" id="KW-1185">Reference proteome</keyword>
<dbReference type="VEuPathDB" id="PiroplasmaDB:TpMuguga_04g00576"/>
<dbReference type="eggNOG" id="ENOG502T583">
    <property type="taxonomic scope" value="Eukaryota"/>
</dbReference>
<dbReference type="KEGG" id="tpv:TP04_0576"/>
<proteinExistence type="predicted"/>
<organism evidence="1 2">
    <name type="scientific">Theileria parva</name>
    <name type="common">East coast fever infection agent</name>
    <dbReference type="NCBI Taxonomy" id="5875"/>
    <lineage>
        <taxon>Eukaryota</taxon>
        <taxon>Sar</taxon>
        <taxon>Alveolata</taxon>
        <taxon>Apicomplexa</taxon>
        <taxon>Aconoidasida</taxon>
        <taxon>Piroplasmida</taxon>
        <taxon>Theileriidae</taxon>
        <taxon>Theileria</taxon>
    </lineage>
</organism>
<dbReference type="RefSeq" id="XP_764211.1">
    <property type="nucleotide sequence ID" value="XM_759118.1"/>
</dbReference>
<protein>
    <submittedName>
        <fullName evidence="1">Uncharacterized protein</fullName>
    </submittedName>
</protein>
<dbReference type="OMA" id="MIRIPNA"/>
<dbReference type="InParanoid" id="Q4N201"/>
<name>Q4N201_THEPA</name>
<dbReference type="AlphaFoldDB" id="Q4N201"/>
<gene>
    <name evidence="1" type="ordered locus">TP04_0576</name>
</gene>
<dbReference type="GeneID" id="3500549"/>
<accession>Q4N201</accession>
<evidence type="ECO:0000313" key="1">
    <source>
        <dbReference type="EMBL" id="EAN31928.1"/>
    </source>
</evidence>
<comment type="caution">
    <text evidence="1">The sequence shown here is derived from an EMBL/GenBank/DDBJ whole genome shotgun (WGS) entry which is preliminary data.</text>
</comment>
<sequence>MIRIPNASPVNLFTNFETNCTCYFHPNVLIYALRNRIAYLARNHKIFYPPKIHQINNSTHNNKVNENSLCSSDVPGNLRNEVNQILYSLLSCIDYINPQSTCTILLSLIKLRYDSELIRPLVRNFKFSEASPKSISLFFLSVSKLFINPQILGTILEHINNAIDIPYGRRDIICILSSITRVVTRKDLHLKRSETDLLTKLHSRLMTKLSNELENCNINELTIVLESMHSMNYSSQHYQTVIECIVKHNALITFDNVYQIFQIINSGKKLTSNPVKRDKHGVNNKLLLYYLDKLTINEIVKIINDFRIYTTDQFVLQFSNLIINTIHNPTSNTVTGDTVPGDTITSNTVTGNTITSNNVTSVTPMNNLNVLEVLKYYNRRYETSVTREYYVMNQIRRGVSVECDIAGINEVSNLCGYIYQLLHSDHDIQRCIINKQLILNNYQHFFQ</sequence>
<evidence type="ECO:0000313" key="2">
    <source>
        <dbReference type="Proteomes" id="UP000001949"/>
    </source>
</evidence>
<dbReference type="EMBL" id="AAGK01000004">
    <property type="protein sequence ID" value="EAN31928.1"/>
    <property type="molecule type" value="Genomic_DNA"/>
</dbReference>
<reference evidence="1 2" key="1">
    <citation type="journal article" date="2005" name="Science">
        <title>Genome sequence of Theileria parva, a bovine pathogen that transforms lymphocytes.</title>
        <authorList>
            <person name="Gardner M.J."/>
            <person name="Bishop R."/>
            <person name="Shah T."/>
            <person name="de Villiers E.P."/>
            <person name="Carlton J.M."/>
            <person name="Hall N."/>
            <person name="Ren Q."/>
            <person name="Paulsen I.T."/>
            <person name="Pain A."/>
            <person name="Berriman M."/>
            <person name="Wilson R.J.M."/>
            <person name="Sato S."/>
            <person name="Ralph S.A."/>
            <person name="Mann D.J."/>
            <person name="Xiong Z."/>
            <person name="Shallom S.J."/>
            <person name="Weidman J."/>
            <person name="Jiang L."/>
            <person name="Lynn J."/>
            <person name="Weaver B."/>
            <person name="Shoaibi A."/>
            <person name="Domingo A.R."/>
            <person name="Wasawo D."/>
            <person name="Crabtree J."/>
            <person name="Wortman J.R."/>
            <person name="Haas B."/>
            <person name="Angiuoli S.V."/>
            <person name="Creasy T.H."/>
            <person name="Lu C."/>
            <person name="Suh B."/>
            <person name="Silva J.C."/>
            <person name="Utterback T.R."/>
            <person name="Feldblyum T.V."/>
            <person name="Pertea M."/>
            <person name="Allen J."/>
            <person name="Nierman W.C."/>
            <person name="Taracha E.L.N."/>
            <person name="Salzberg S.L."/>
            <person name="White O.R."/>
            <person name="Fitzhugh H.A."/>
            <person name="Morzaria S."/>
            <person name="Venter J.C."/>
            <person name="Fraser C.M."/>
            <person name="Nene V."/>
        </authorList>
    </citation>
    <scope>NUCLEOTIDE SEQUENCE [LARGE SCALE GENOMIC DNA]</scope>
    <source>
        <strain evidence="1 2">Muguga</strain>
    </source>
</reference>
<dbReference type="Proteomes" id="UP000001949">
    <property type="component" value="Unassembled WGS sequence"/>
</dbReference>